<evidence type="ECO:0000313" key="2">
    <source>
        <dbReference type="EMBL" id="KAL2793065.1"/>
    </source>
</evidence>
<feature type="region of interest" description="Disordered" evidence="1">
    <location>
        <begin position="58"/>
        <end position="106"/>
    </location>
</feature>
<comment type="caution">
    <text evidence="2">The sequence shown here is derived from an EMBL/GenBank/DDBJ whole genome shotgun (WGS) entry which is preliminary data.</text>
</comment>
<protein>
    <submittedName>
        <fullName evidence="2">Uncharacterized protein</fullName>
    </submittedName>
</protein>
<accession>A0ABR4G334</accession>
<reference evidence="2 3" key="1">
    <citation type="submission" date="2024-07" db="EMBL/GenBank/DDBJ databases">
        <title>Section-level genome sequencing and comparative genomics of Aspergillus sections Usti and Cavernicolus.</title>
        <authorList>
            <consortium name="Lawrence Berkeley National Laboratory"/>
            <person name="Nybo J.L."/>
            <person name="Vesth T.C."/>
            <person name="Theobald S."/>
            <person name="Frisvad J.C."/>
            <person name="Larsen T.O."/>
            <person name="Kjaerboelling I."/>
            <person name="Rothschild-Mancinelli K."/>
            <person name="Lyhne E.K."/>
            <person name="Kogle M.E."/>
            <person name="Barry K."/>
            <person name="Clum A."/>
            <person name="Na H."/>
            <person name="Ledsgaard L."/>
            <person name="Lin J."/>
            <person name="Lipzen A."/>
            <person name="Kuo A."/>
            <person name="Riley R."/>
            <person name="Mondo S."/>
            <person name="Labutti K."/>
            <person name="Haridas S."/>
            <person name="Pangalinan J."/>
            <person name="Salamov A.A."/>
            <person name="Simmons B.A."/>
            <person name="Magnuson J.K."/>
            <person name="Chen J."/>
            <person name="Drula E."/>
            <person name="Henrissat B."/>
            <person name="Wiebenga A."/>
            <person name="Lubbers R.J."/>
            <person name="Gomes A.C."/>
            <person name="Makela M.R."/>
            <person name="Stajich J."/>
            <person name="Grigoriev I.V."/>
            <person name="Mortensen U.H."/>
            <person name="De Vries R.P."/>
            <person name="Baker S.E."/>
            <person name="Andersen M.R."/>
        </authorList>
    </citation>
    <scope>NUCLEOTIDE SEQUENCE [LARGE SCALE GENOMIC DNA]</scope>
    <source>
        <strain evidence="2 3">CBS 209.92</strain>
    </source>
</reference>
<feature type="non-terminal residue" evidence="2">
    <location>
        <position position="106"/>
    </location>
</feature>
<dbReference type="EMBL" id="JBFTWV010000062">
    <property type="protein sequence ID" value="KAL2793065.1"/>
    <property type="molecule type" value="Genomic_DNA"/>
</dbReference>
<evidence type="ECO:0000313" key="3">
    <source>
        <dbReference type="Proteomes" id="UP001610563"/>
    </source>
</evidence>
<gene>
    <name evidence="2" type="ORF">BJX66DRAFT_306605</name>
</gene>
<feature type="compositionally biased region" description="Basic residues" evidence="1">
    <location>
        <begin position="76"/>
        <end position="86"/>
    </location>
</feature>
<feature type="compositionally biased region" description="Polar residues" evidence="1">
    <location>
        <begin position="58"/>
        <end position="70"/>
    </location>
</feature>
<keyword evidence="3" id="KW-1185">Reference proteome</keyword>
<proteinExistence type="predicted"/>
<name>A0ABR4G334_9EURO</name>
<organism evidence="2 3">
    <name type="scientific">Aspergillus keveii</name>
    <dbReference type="NCBI Taxonomy" id="714993"/>
    <lineage>
        <taxon>Eukaryota</taxon>
        <taxon>Fungi</taxon>
        <taxon>Dikarya</taxon>
        <taxon>Ascomycota</taxon>
        <taxon>Pezizomycotina</taxon>
        <taxon>Eurotiomycetes</taxon>
        <taxon>Eurotiomycetidae</taxon>
        <taxon>Eurotiales</taxon>
        <taxon>Aspergillaceae</taxon>
        <taxon>Aspergillus</taxon>
        <taxon>Aspergillus subgen. Nidulantes</taxon>
    </lineage>
</organism>
<sequence length="106" mass="12333">MRILRPTSSIVQLTPLQLRRLTLQAFYGIKQERAPSSHNSLASIFFISTLLLYTFTPPSSSQPHEVNNMLSPFRHNPPRRRMHPRKRTDTRTGLRAPPRGSDRQYH</sequence>
<dbReference type="Proteomes" id="UP001610563">
    <property type="component" value="Unassembled WGS sequence"/>
</dbReference>
<evidence type="ECO:0000256" key="1">
    <source>
        <dbReference type="SAM" id="MobiDB-lite"/>
    </source>
</evidence>